<dbReference type="InterPro" id="IPR036866">
    <property type="entry name" value="RibonucZ/Hydroxyglut_hydro"/>
</dbReference>
<reference evidence="2 3" key="1">
    <citation type="submission" date="2015-07" db="EMBL/GenBank/DDBJ databases">
        <authorList>
            <person name="Ju K.-S."/>
            <person name="Doroghazi J.R."/>
            <person name="Metcalf W.W."/>
        </authorList>
    </citation>
    <scope>NUCLEOTIDE SEQUENCE [LARGE SCALE GENOMIC DNA]</scope>
    <source>
        <strain evidence="2 3">NRRL B-3589</strain>
    </source>
</reference>
<sequence>PGTAVVVDAGPEPRAVDRCLSDLGVETVPLLVLTHFHADHTEGLPGALRGRAVGAIETTTLEEPPEQVAA</sequence>
<evidence type="ECO:0000313" key="3">
    <source>
        <dbReference type="Proteomes" id="UP000037020"/>
    </source>
</evidence>
<gene>
    <name evidence="2" type="ORF">ADK38_12985</name>
</gene>
<comment type="caution">
    <text evidence="2">The sequence shown here is derived from an EMBL/GenBank/DDBJ whole genome shotgun (WGS) entry which is preliminary data.</text>
</comment>
<dbReference type="SUPFAM" id="SSF56281">
    <property type="entry name" value="Metallo-hydrolase/oxidoreductase"/>
    <property type="match status" value="1"/>
</dbReference>
<protein>
    <recommendedName>
        <fullName evidence="1">Metallo-beta-lactamase domain-containing protein</fullName>
    </recommendedName>
</protein>
<evidence type="ECO:0000259" key="1">
    <source>
        <dbReference type="Pfam" id="PF00753"/>
    </source>
</evidence>
<dbReference type="Proteomes" id="UP000037020">
    <property type="component" value="Unassembled WGS sequence"/>
</dbReference>
<feature type="non-terminal residue" evidence="2">
    <location>
        <position position="1"/>
    </location>
</feature>
<evidence type="ECO:0000313" key="2">
    <source>
        <dbReference type="EMBL" id="KOG89669.1"/>
    </source>
</evidence>
<organism evidence="2 3">
    <name type="scientific">Streptomyces varsoviensis</name>
    <dbReference type="NCBI Taxonomy" id="67373"/>
    <lineage>
        <taxon>Bacteria</taxon>
        <taxon>Bacillati</taxon>
        <taxon>Actinomycetota</taxon>
        <taxon>Actinomycetes</taxon>
        <taxon>Kitasatosporales</taxon>
        <taxon>Streptomycetaceae</taxon>
        <taxon>Streptomyces</taxon>
    </lineage>
</organism>
<dbReference type="Gene3D" id="3.60.15.10">
    <property type="entry name" value="Ribonuclease Z/Hydroxyacylglutathione hydrolase-like"/>
    <property type="match status" value="1"/>
</dbReference>
<name>A0ABR5J8D3_9ACTN</name>
<keyword evidence="3" id="KW-1185">Reference proteome</keyword>
<proteinExistence type="predicted"/>
<dbReference type="EMBL" id="LGUT01001092">
    <property type="protein sequence ID" value="KOG89669.1"/>
    <property type="molecule type" value="Genomic_DNA"/>
</dbReference>
<dbReference type="Pfam" id="PF00753">
    <property type="entry name" value="Lactamase_B"/>
    <property type="match status" value="1"/>
</dbReference>
<feature type="non-terminal residue" evidence="2">
    <location>
        <position position="70"/>
    </location>
</feature>
<accession>A0ABR5J8D3</accession>
<dbReference type="InterPro" id="IPR001279">
    <property type="entry name" value="Metallo-B-lactamas"/>
</dbReference>
<feature type="domain" description="Metallo-beta-lactamase" evidence="1">
    <location>
        <begin position="2"/>
        <end position="53"/>
    </location>
</feature>